<name>A0A2T5HV66_9RHOB</name>
<dbReference type="Gene3D" id="2.60.40.1880">
    <property type="entry name" value="Invasion associated locus B (IalB) protein"/>
    <property type="match status" value="1"/>
</dbReference>
<dbReference type="Proteomes" id="UP000244077">
    <property type="component" value="Unassembled WGS sequence"/>
</dbReference>
<evidence type="ECO:0000256" key="1">
    <source>
        <dbReference type="SAM" id="SignalP"/>
    </source>
</evidence>
<organism evidence="2 3">
    <name type="scientific">Celeribacter persicus</name>
    <dbReference type="NCBI Taxonomy" id="1651082"/>
    <lineage>
        <taxon>Bacteria</taxon>
        <taxon>Pseudomonadati</taxon>
        <taxon>Pseudomonadota</taxon>
        <taxon>Alphaproteobacteria</taxon>
        <taxon>Rhodobacterales</taxon>
        <taxon>Roseobacteraceae</taxon>
        <taxon>Celeribacter</taxon>
    </lineage>
</organism>
<protein>
    <submittedName>
        <fullName evidence="2">Invasion protein IalB</fullName>
    </submittedName>
</protein>
<sequence>MVRLGFLWHWCAMFVFWGQVATAQIAVDGPYEQNFTDWRVLCQSPGETSTCQMLQSAAAGEDGPAVFLLSVSPGREAGASYAVVTVPLGVYLAPGIEIHVDQRRPFKVLYEVCDRTSCHAGFELSGAVLDAFRQGLDAKVRVWTAKTQAVEFPVSLRGFSAAYHHYQEQVSG</sequence>
<reference evidence="2 3" key="1">
    <citation type="submission" date="2018-04" db="EMBL/GenBank/DDBJ databases">
        <title>Genomic Encyclopedia of Archaeal and Bacterial Type Strains, Phase II (KMG-II): from individual species to whole genera.</title>
        <authorList>
            <person name="Goeker M."/>
        </authorList>
    </citation>
    <scope>NUCLEOTIDE SEQUENCE [LARGE SCALE GENOMIC DNA]</scope>
    <source>
        <strain evidence="2 3">DSM 100434</strain>
    </source>
</reference>
<keyword evidence="3" id="KW-1185">Reference proteome</keyword>
<gene>
    <name evidence="2" type="ORF">C8N42_1015</name>
</gene>
<dbReference type="EMBL" id="QAOH01000001">
    <property type="protein sequence ID" value="PTQ75472.1"/>
    <property type="molecule type" value="Genomic_DNA"/>
</dbReference>
<proteinExistence type="predicted"/>
<evidence type="ECO:0000313" key="3">
    <source>
        <dbReference type="Proteomes" id="UP000244077"/>
    </source>
</evidence>
<comment type="caution">
    <text evidence="2">The sequence shown here is derived from an EMBL/GenBank/DDBJ whole genome shotgun (WGS) entry which is preliminary data.</text>
</comment>
<keyword evidence="1" id="KW-0732">Signal</keyword>
<dbReference type="Pfam" id="PF06776">
    <property type="entry name" value="IalB"/>
    <property type="match status" value="1"/>
</dbReference>
<dbReference type="AlphaFoldDB" id="A0A2T5HV66"/>
<accession>A0A2T5HV66</accession>
<dbReference type="InterPro" id="IPR038696">
    <property type="entry name" value="IalB_sf"/>
</dbReference>
<feature type="signal peptide" evidence="1">
    <location>
        <begin position="1"/>
        <end position="23"/>
    </location>
</feature>
<feature type="chain" id="PRO_5015494746" evidence="1">
    <location>
        <begin position="24"/>
        <end position="172"/>
    </location>
</feature>
<evidence type="ECO:0000313" key="2">
    <source>
        <dbReference type="EMBL" id="PTQ75472.1"/>
    </source>
</evidence>
<dbReference type="InterPro" id="IPR010642">
    <property type="entry name" value="Invasion_prot_B"/>
</dbReference>